<dbReference type="EMBL" id="MH598512">
    <property type="protein sequence ID" value="AXN58318.1"/>
    <property type="molecule type" value="Genomic_DNA"/>
</dbReference>
<evidence type="ECO:0000313" key="3">
    <source>
        <dbReference type="Proteomes" id="UP000260494"/>
    </source>
</evidence>
<dbReference type="CDD" id="cd02976">
    <property type="entry name" value="NrdH"/>
    <property type="match status" value="1"/>
</dbReference>
<keyword evidence="3" id="KW-1185">Reference proteome</keyword>
<accession>A0A346FK13</accession>
<dbReference type="PROSITE" id="PS51354">
    <property type="entry name" value="GLUTAREDOXIN_2"/>
    <property type="match status" value="1"/>
</dbReference>
<dbReference type="InterPro" id="IPR036249">
    <property type="entry name" value="Thioredoxin-like_sf"/>
</dbReference>
<feature type="domain" description="Glutaredoxin" evidence="1">
    <location>
        <begin position="5"/>
        <end position="66"/>
    </location>
</feature>
<dbReference type="Pfam" id="PF00462">
    <property type="entry name" value="Glutaredoxin"/>
    <property type="match status" value="1"/>
</dbReference>
<sequence length="94" mass="10458">MSKPVIVYSKLNCPNCEHVKFGLGAANVPFEVRMIEVAPDATASEAAQANENMYHFKQYGYMSAPVTVFPNGNVMDGFHHGKFVDELRLMGYDL</sequence>
<gene>
    <name evidence="2" type="ORF">Wes44_9</name>
</gene>
<organism evidence="2 3">
    <name type="scientific">Bacillus phage Wes44</name>
    <dbReference type="NCBI Taxonomy" id="2283012"/>
    <lineage>
        <taxon>Viruses</taxon>
        <taxon>Duplodnaviria</taxon>
        <taxon>Heunggongvirae</taxon>
        <taxon>Uroviricota</taxon>
        <taxon>Caudoviricetes</taxon>
        <taxon>Gutmannvirinae</taxon>
        <taxon>Carmenvirus</taxon>
        <taxon>Carmenvirus Wes44</taxon>
    </lineage>
</organism>
<reference evidence="3" key="1">
    <citation type="submission" date="2018-07" db="EMBL/GenBank/DDBJ databases">
        <authorList>
            <person name="Himelright M."/>
            <person name="Eisemann E."/>
            <person name="Alder H."/>
            <person name="Craig M."/>
            <person name="Clem A."/>
            <person name="Temple L."/>
        </authorList>
    </citation>
    <scope>NUCLEOTIDE SEQUENCE [LARGE SCALE GENOMIC DNA]</scope>
</reference>
<dbReference type="Proteomes" id="UP000260494">
    <property type="component" value="Segment"/>
</dbReference>
<evidence type="ECO:0000259" key="1">
    <source>
        <dbReference type="Pfam" id="PF00462"/>
    </source>
</evidence>
<dbReference type="SUPFAM" id="SSF52833">
    <property type="entry name" value="Thioredoxin-like"/>
    <property type="match status" value="1"/>
</dbReference>
<dbReference type="Gene3D" id="3.40.30.10">
    <property type="entry name" value="Glutaredoxin"/>
    <property type="match status" value="1"/>
</dbReference>
<name>A0A346FK13_9CAUD</name>
<protein>
    <submittedName>
        <fullName evidence="2">Glutaredoxin-like protein</fullName>
    </submittedName>
</protein>
<evidence type="ECO:0000313" key="2">
    <source>
        <dbReference type="EMBL" id="AXN58318.1"/>
    </source>
</evidence>
<dbReference type="InterPro" id="IPR002109">
    <property type="entry name" value="Glutaredoxin"/>
</dbReference>
<proteinExistence type="predicted"/>